<dbReference type="InterPro" id="IPR027961">
    <property type="entry name" value="DUF4442"/>
</dbReference>
<protein>
    <submittedName>
        <fullName evidence="1">Hotdog fold domain-containing protein</fullName>
    </submittedName>
</protein>
<dbReference type="SUPFAM" id="SSF54637">
    <property type="entry name" value="Thioesterase/thiol ester dehydrase-isomerase"/>
    <property type="match status" value="1"/>
</dbReference>
<keyword evidence="2" id="KW-1185">Reference proteome</keyword>
<evidence type="ECO:0000313" key="1">
    <source>
        <dbReference type="EMBL" id="MFI2230530.1"/>
    </source>
</evidence>
<gene>
    <name evidence="1" type="ORF">ACH49Z_11835</name>
</gene>
<evidence type="ECO:0000313" key="2">
    <source>
        <dbReference type="Proteomes" id="UP001611494"/>
    </source>
</evidence>
<accession>A0ABW7VXY0</accession>
<dbReference type="CDD" id="cd03443">
    <property type="entry name" value="PaaI_thioesterase"/>
    <property type="match status" value="1"/>
</dbReference>
<dbReference type="Gene3D" id="3.10.129.10">
    <property type="entry name" value="Hotdog Thioesterase"/>
    <property type="match status" value="1"/>
</dbReference>
<organism evidence="1 2">
    <name type="scientific">Nocardia testacea</name>
    <dbReference type="NCBI Taxonomy" id="248551"/>
    <lineage>
        <taxon>Bacteria</taxon>
        <taxon>Bacillati</taxon>
        <taxon>Actinomycetota</taxon>
        <taxon>Actinomycetes</taxon>
        <taxon>Mycobacteriales</taxon>
        <taxon>Nocardiaceae</taxon>
        <taxon>Nocardia</taxon>
    </lineage>
</organism>
<proteinExistence type="predicted"/>
<dbReference type="RefSeq" id="WP_397061898.1">
    <property type="nucleotide sequence ID" value="NZ_JBIRYL010000001.1"/>
</dbReference>
<dbReference type="Pfam" id="PF14539">
    <property type="entry name" value="DUF4442"/>
    <property type="match status" value="1"/>
</dbReference>
<dbReference type="Proteomes" id="UP001611494">
    <property type="component" value="Unassembled WGS sequence"/>
</dbReference>
<dbReference type="InterPro" id="IPR029069">
    <property type="entry name" value="HotDog_dom_sf"/>
</dbReference>
<comment type="caution">
    <text evidence="1">The sequence shown here is derived from an EMBL/GenBank/DDBJ whole genome shotgun (WGS) entry which is preliminary data.</text>
</comment>
<sequence length="163" mass="18071">MTTTTGKPGSTNLALWNTEQQHLPFDNRLSTQALCFQAPYFRSVHPLIQELRPGLCRVGAPNRRNVRNHLGTYHAIASCNMTELTGGMMTDATIPAARRWTPVGMTVEYKSKATTTVTAVARLDPIPEFGDEPTELVVPLDVFDADDKAFVTARITMHVSEKR</sequence>
<name>A0ABW7VXY0_9NOCA</name>
<reference evidence="1 2" key="1">
    <citation type="submission" date="2024-10" db="EMBL/GenBank/DDBJ databases">
        <title>The Natural Products Discovery Center: Release of the First 8490 Sequenced Strains for Exploring Actinobacteria Biosynthetic Diversity.</title>
        <authorList>
            <person name="Kalkreuter E."/>
            <person name="Kautsar S.A."/>
            <person name="Yang D."/>
            <person name="Bader C.D."/>
            <person name="Teijaro C.N."/>
            <person name="Fluegel L."/>
            <person name="Davis C.M."/>
            <person name="Simpson J.R."/>
            <person name="Lauterbach L."/>
            <person name="Steele A.D."/>
            <person name="Gui C."/>
            <person name="Meng S."/>
            <person name="Li G."/>
            <person name="Viehrig K."/>
            <person name="Ye F."/>
            <person name="Su P."/>
            <person name="Kiefer A.F."/>
            <person name="Nichols A."/>
            <person name="Cepeda A.J."/>
            <person name="Yan W."/>
            <person name="Fan B."/>
            <person name="Jiang Y."/>
            <person name="Adhikari A."/>
            <person name="Zheng C.-J."/>
            <person name="Schuster L."/>
            <person name="Cowan T.M."/>
            <person name="Smanski M.J."/>
            <person name="Chevrette M.G."/>
            <person name="De Carvalho L.P.S."/>
            <person name="Shen B."/>
        </authorList>
    </citation>
    <scope>NUCLEOTIDE SEQUENCE [LARGE SCALE GENOMIC DNA]</scope>
    <source>
        <strain evidence="1 2">NPDC019377</strain>
    </source>
</reference>
<dbReference type="EMBL" id="JBIRYL010000001">
    <property type="protein sequence ID" value="MFI2230530.1"/>
    <property type="molecule type" value="Genomic_DNA"/>
</dbReference>